<gene>
    <name evidence="2" type="ORF">BU251_00175</name>
</gene>
<proteinExistence type="predicted"/>
<dbReference type="GO" id="GO:0035438">
    <property type="term" value="F:cyclic-di-GMP binding"/>
    <property type="evidence" value="ECO:0007669"/>
    <property type="project" value="InterPro"/>
</dbReference>
<sequence length="124" mass="14672">MDEKRGSVRWNIILPIRYMGFAKHNEGYARTKDLSTTGACVETVEKHEPGDKLNVMFEFPDVEGTVCVESEVIWQKHSQGFQEEYNYLTGLAFRRIRDCHKQCILDYVIDHHPQQLRERWWQGV</sequence>
<dbReference type="Pfam" id="PF07238">
    <property type="entry name" value="PilZ"/>
    <property type="match status" value="1"/>
</dbReference>
<dbReference type="EMBL" id="CP019384">
    <property type="protein sequence ID" value="QAT16265.1"/>
    <property type="molecule type" value="Genomic_DNA"/>
</dbReference>
<dbReference type="AlphaFoldDB" id="A0A410P244"/>
<dbReference type="SUPFAM" id="SSF141371">
    <property type="entry name" value="PilZ domain-like"/>
    <property type="match status" value="1"/>
</dbReference>
<reference evidence="2 3" key="1">
    <citation type="submission" date="2017-01" db="EMBL/GenBank/DDBJ databases">
        <title>First insights into the biology of 'candidatus Vampirococcus archaeovorus'.</title>
        <authorList>
            <person name="Kizina J."/>
            <person name="Jordan S."/>
            <person name="Stueber K."/>
            <person name="Reinhardt R."/>
            <person name="Harder J."/>
        </authorList>
    </citation>
    <scope>NUCLEOTIDE SEQUENCE [LARGE SCALE GENOMIC DNA]</scope>
    <source>
        <strain evidence="2 3">LiM</strain>
    </source>
</reference>
<keyword evidence="3" id="KW-1185">Reference proteome</keyword>
<evidence type="ECO:0000313" key="2">
    <source>
        <dbReference type="EMBL" id="QAT16265.1"/>
    </source>
</evidence>
<organism evidence="2 3">
    <name type="scientific">Velamenicoccus archaeovorus</name>
    <dbReference type="NCBI Taxonomy" id="1930593"/>
    <lineage>
        <taxon>Bacteria</taxon>
        <taxon>Pseudomonadati</taxon>
        <taxon>Candidatus Omnitrophota</taxon>
        <taxon>Candidatus Velamenicoccus</taxon>
    </lineage>
</organism>
<dbReference type="InterPro" id="IPR009875">
    <property type="entry name" value="PilZ_domain"/>
</dbReference>
<protein>
    <submittedName>
        <fullName evidence="2">Protein containing Type IV pilus assembly PilZ domain</fullName>
    </submittedName>
</protein>
<dbReference type="Proteomes" id="UP000287243">
    <property type="component" value="Chromosome"/>
</dbReference>
<evidence type="ECO:0000313" key="3">
    <source>
        <dbReference type="Proteomes" id="UP000287243"/>
    </source>
</evidence>
<feature type="domain" description="PilZ" evidence="1">
    <location>
        <begin position="4"/>
        <end position="109"/>
    </location>
</feature>
<dbReference type="KEGG" id="vai:BU251_00175"/>
<dbReference type="Gene3D" id="2.40.10.220">
    <property type="entry name" value="predicted glycosyltransferase like domains"/>
    <property type="match status" value="1"/>
</dbReference>
<evidence type="ECO:0000259" key="1">
    <source>
        <dbReference type="Pfam" id="PF07238"/>
    </source>
</evidence>
<name>A0A410P244_VELA1</name>
<accession>A0A410P244</accession>